<feature type="transmembrane region" description="Helical" evidence="7">
    <location>
        <begin position="293"/>
        <end position="318"/>
    </location>
</feature>
<feature type="transmembrane region" description="Helical" evidence="7">
    <location>
        <begin position="355"/>
        <end position="380"/>
    </location>
</feature>
<keyword evidence="4" id="KW-0769">Symport</keyword>
<evidence type="ECO:0000256" key="3">
    <source>
        <dbReference type="ARBA" id="ARBA00022692"/>
    </source>
</evidence>
<organism evidence="8 9">
    <name type="scientific">Halioglobus maricola</name>
    <dbReference type="NCBI Taxonomy" id="2601894"/>
    <lineage>
        <taxon>Bacteria</taxon>
        <taxon>Pseudomonadati</taxon>
        <taxon>Pseudomonadota</taxon>
        <taxon>Gammaproteobacteria</taxon>
        <taxon>Cellvibrionales</taxon>
        <taxon>Halieaceae</taxon>
        <taxon>Halioglobus</taxon>
    </lineage>
</organism>
<evidence type="ECO:0000256" key="2">
    <source>
        <dbReference type="ARBA" id="ARBA00022448"/>
    </source>
</evidence>
<dbReference type="OrthoDB" id="9787548at2"/>
<dbReference type="Proteomes" id="UP000326287">
    <property type="component" value="Chromosome"/>
</dbReference>
<evidence type="ECO:0000256" key="1">
    <source>
        <dbReference type="ARBA" id="ARBA00004141"/>
    </source>
</evidence>
<dbReference type="PANTHER" id="PTHR11706:SF33">
    <property type="entry name" value="NATURAL RESISTANCE-ASSOCIATED MACROPHAGE PROTEIN 2"/>
    <property type="match status" value="1"/>
</dbReference>
<evidence type="ECO:0000313" key="9">
    <source>
        <dbReference type="Proteomes" id="UP000326287"/>
    </source>
</evidence>
<feature type="transmembrane region" description="Helical" evidence="7">
    <location>
        <begin position="330"/>
        <end position="349"/>
    </location>
</feature>
<protein>
    <submittedName>
        <fullName evidence="8">Divalent metal cation transporter</fullName>
    </submittedName>
</protein>
<feature type="transmembrane region" description="Helical" evidence="7">
    <location>
        <begin position="392"/>
        <end position="414"/>
    </location>
</feature>
<dbReference type="GO" id="GO:0034755">
    <property type="term" value="P:iron ion transmembrane transport"/>
    <property type="evidence" value="ECO:0007669"/>
    <property type="project" value="TreeGrafter"/>
</dbReference>
<accession>A0A5P9NHT8</accession>
<evidence type="ECO:0000256" key="7">
    <source>
        <dbReference type="SAM" id="Phobius"/>
    </source>
</evidence>
<dbReference type="GO" id="GO:0005886">
    <property type="term" value="C:plasma membrane"/>
    <property type="evidence" value="ECO:0007669"/>
    <property type="project" value="TreeGrafter"/>
</dbReference>
<keyword evidence="9" id="KW-1185">Reference proteome</keyword>
<name>A0A5P9NHT8_9GAMM</name>
<feature type="transmembrane region" description="Helical" evidence="7">
    <location>
        <begin position="159"/>
        <end position="179"/>
    </location>
</feature>
<keyword evidence="5 7" id="KW-1133">Transmembrane helix</keyword>
<dbReference type="EMBL" id="CP036422">
    <property type="protein sequence ID" value="QFU75099.1"/>
    <property type="molecule type" value="Genomic_DNA"/>
</dbReference>
<reference evidence="8 9" key="1">
    <citation type="submission" date="2019-02" db="EMBL/GenBank/DDBJ databases">
        <authorList>
            <person name="Li S.-H."/>
        </authorList>
    </citation>
    <scope>NUCLEOTIDE SEQUENCE [LARGE SCALE GENOMIC DNA]</scope>
    <source>
        <strain evidence="8 9">IMCC14385</strain>
    </source>
</reference>
<feature type="transmembrane region" description="Helical" evidence="7">
    <location>
        <begin position="52"/>
        <end position="72"/>
    </location>
</feature>
<dbReference type="InterPro" id="IPR001046">
    <property type="entry name" value="NRAMP_fam"/>
</dbReference>
<feature type="transmembrane region" description="Helical" evidence="7">
    <location>
        <begin position="26"/>
        <end position="46"/>
    </location>
</feature>
<feature type="transmembrane region" description="Helical" evidence="7">
    <location>
        <begin position="134"/>
        <end position="152"/>
    </location>
</feature>
<keyword evidence="2" id="KW-0813">Transport</keyword>
<dbReference type="GO" id="GO:0015086">
    <property type="term" value="F:cadmium ion transmembrane transporter activity"/>
    <property type="evidence" value="ECO:0007669"/>
    <property type="project" value="TreeGrafter"/>
</dbReference>
<sequence>MCGAIDLKSDFTSTAKPRSPGPFGPGLLVTAAFIGPGTVTTASVAGASFGYALLWALLFSIIATAVLQEMSARLGLVTRMGLAQALRETFAGHWYGTAAVILVVAAVGIGNAAYEAGNITGAALGLQGLSGIDGWVWSLLVGAASAALLFSGRYKMIEGVLILLVLLMSTVFLLTFIMVRPSLNEFFGGLLRPSLPEGSLLTAIALIGTTVVPYNLFLHSSAVQEKWPDSEALDDSLRAARVDTGLSIGLGGLITLAILTTAAAAFFGSGMAISAANIAVQLEPLLGSASRYFFALGLFAAGLSSAVAAPLAAAYAVSGAMGWDTSLASWKFRSIWLAVLLCGTFFAVIGTKPLAAILFAQAANGFLLPVCAIFLLLMVNRKAAMGEYCNRLWSNLLGAIVVLVTLGLGGLKLYQVLL</sequence>
<evidence type="ECO:0000313" key="8">
    <source>
        <dbReference type="EMBL" id="QFU75099.1"/>
    </source>
</evidence>
<evidence type="ECO:0000256" key="5">
    <source>
        <dbReference type="ARBA" id="ARBA00022989"/>
    </source>
</evidence>
<dbReference type="PRINTS" id="PR00447">
    <property type="entry name" value="NATRESASSCMP"/>
</dbReference>
<feature type="transmembrane region" description="Helical" evidence="7">
    <location>
        <begin position="93"/>
        <end position="114"/>
    </location>
</feature>
<feature type="transmembrane region" description="Helical" evidence="7">
    <location>
        <begin position="248"/>
        <end position="273"/>
    </location>
</feature>
<dbReference type="GO" id="GO:0015293">
    <property type="term" value="F:symporter activity"/>
    <property type="evidence" value="ECO:0007669"/>
    <property type="project" value="UniProtKB-KW"/>
</dbReference>
<keyword evidence="3 7" id="KW-0812">Transmembrane</keyword>
<feature type="transmembrane region" description="Helical" evidence="7">
    <location>
        <begin position="199"/>
        <end position="218"/>
    </location>
</feature>
<keyword evidence="6 7" id="KW-0472">Membrane</keyword>
<gene>
    <name evidence="8" type="ORF">EY643_05240</name>
</gene>
<dbReference type="KEGG" id="halc:EY643_05240"/>
<dbReference type="AlphaFoldDB" id="A0A5P9NHT8"/>
<dbReference type="GO" id="GO:0005384">
    <property type="term" value="F:manganese ion transmembrane transporter activity"/>
    <property type="evidence" value="ECO:0007669"/>
    <property type="project" value="TreeGrafter"/>
</dbReference>
<comment type="subcellular location">
    <subcellularLocation>
        <location evidence="1">Membrane</location>
        <topology evidence="1">Multi-pass membrane protein</topology>
    </subcellularLocation>
</comment>
<proteinExistence type="predicted"/>
<dbReference type="Pfam" id="PF01566">
    <property type="entry name" value="Nramp"/>
    <property type="match status" value="1"/>
</dbReference>
<evidence type="ECO:0000256" key="6">
    <source>
        <dbReference type="ARBA" id="ARBA00023136"/>
    </source>
</evidence>
<evidence type="ECO:0000256" key="4">
    <source>
        <dbReference type="ARBA" id="ARBA00022847"/>
    </source>
</evidence>
<dbReference type="NCBIfam" id="NF037982">
    <property type="entry name" value="Nramp_1"/>
    <property type="match status" value="1"/>
</dbReference>
<dbReference type="PANTHER" id="PTHR11706">
    <property type="entry name" value="SOLUTE CARRIER PROTEIN FAMILY 11 MEMBER"/>
    <property type="match status" value="1"/>
</dbReference>